<dbReference type="Proteomes" id="UP000009022">
    <property type="component" value="Unassembled WGS sequence"/>
</dbReference>
<proteinExistence type="predicted"/>
<dbReference type="eggNOG" id="ENOG502TEZX">
    <property type="taxonomic scope" value="Eukaryota"/>
</dbReference>
<dbReference type="PANTHER" id="PTHR34487:SF1">
    <property type="entry name" value="ACYL-ACP THIOESTERASE"/>
    <property type="match status" value="1"/>
</dbReference>
<dbReference type="InParanoid" id="B3RZD8"/>
<dbReference type="Gene3D" id="3.10.129.10">
    <property type="entry name" value="Hotdog Thioesterase"/>
    <property type="match status" value="2"/>
</dbReference>
<dbReference type="PANTHER" id="PTHR34487">
    <property type="entry name" value="ACYL-ACP THIOESTERASE"/>
    <property type="match status" value="1"/>
</dbReference>
<dbReference type="HOGENOM" id="CLU_488656_0_0_1"/>
<reference evidence="2 3" key="1">
    <citation type="journal article" date="2008" name="Nature">
        <title>The Trichoplax genome and the nature of placozoans.</title>
        <authorList>
            <person name="Srivastava M."/>
            <person name="Begovic E."/>
            <person name="Chapman J."/>
            <person name="Putnam N.H."/>
            <person name="Hellsten U."/>
            <person name="Kawashima T."/>
            <person name="Kuo A."/>
            <person name="Mitros T."/>
            <person name="Salamov A."/>
            <person name="Carpenter M.L."/>
            <person name="Signorovitch A.Y."/>
            <person name="Moreno M.A."/>
            <person name="Kamm K."/>
            <person name="Grimwood J."/>
            <person name="Schmutz J."/>
            <person name="Shapiro H."/>
            <person name="Grigoriev I.V."/>
            <person name="Buss L.W."/>
            <person name="Schierwater B."/>
            <person name="Dellaporta S.L."/>
            <person name="Rokhsar D.S."/>
        </authorList>
    </citation>
    <scope>NUCLEOTIDE SEQUENCE [LARGE SCALE GENOMIC DNA]</scope>
    <source>
        <strain evidence="2 3">Grell-BS-1999</strain>
    </source>
</reference>
<sequence>MERNHQGMVRRFITNSQTEVFVLGKLLDVNRTPYLVNLIHYIVWSTKEMMEGMIVDGQYRVDITGLKLQLGKAYFNIGIGTQYSAQCSFISATETTITSQICVTSATSGDLICKANATGYVHNQNRARSIPMEVKSALEDASQKKIPSTSLASNHNYVSYRTVTVTRPSEIGEDGCYVEVTNYINYCIDGIQQAISANSDFLAVLRPEWLTKIRSVQIEINSTLVRCQKLTIDIQLYTGDGIIWCKVIDDSQDKTASTMIFQIDLDPSNTVSTSRRLKPELKISPLNPLEVQILCPQLGYYRDRFRNCDLGKMLRIIGELRIASWLEGFMDWDQFFWRANYGAVIASHRIRIKPNVYNLEKKSDVDVYLKLLAIGKSSFSIRHLVTARHKPKEHLMDILTALVFTQHLKPRPLHANFANKYAKLVEGQKMPNKIIPFVKKSHNTFSHVIRPRECEIDTYSHVTNAVYVTYCLDAASLAIRNRSSAYRLYHLNDFNPQSIYQIDIVYVKQVRRAEEVIIETWQDNSSNLNFDIRYAKNNETACRACFYLANSSTLQPKL</sequence>
<protein>
    <recommendedName>
        <fullName evidence="1">Acyl-ACP thioesterase-like C-terminal domain-containing protein</fullName>
    </recommendedName>
</protein>
<dbReference type="RefSeq" id="XP_002113710.1">
    <property type="nucleotide sequence ID" value="XM_002113674.1"/>
</dbReference>
<gene>
    <name evidence="2" type="ORF">TRIADDRAFT_57415</name>
</gene>
<organism evidence="2 3">
    <name type="scientific">Trichoplax adhaerens</name>
    <name type="common">Trichoplax reptans</name>
    <dbReference type="NCBI Taxonomy" id="10228"/>
    <lineage>
        <taxon>Eukaryota</taxon>
        <taxon>Metazoa</taxon>
        <taxon>Placozoa</taxon>
        <taxon>Uniplacotomia</taxon>
        <taxon>Trichoplacea</taxon>
        <taxon>Trichoplacidae</taxon>
        <taxon>Trichoplax</taxon>
    </lineage>
</organism>
<dbReference type="SUPFAM" id="SSF54637">
    <property type="entry name" value="Thioesterase/thiol ester dehydrase-isomerase"/>
    <property type="match status" value="1"/>
</dbReference>
<dbReference type="InterPro" id="IPR029069">
    <property type="entry name" value="HotDog_dom_sf"/>
</dbReference>
<name>B3RZD8_TRIAD</name>
<dbReference type="Pfam" id="PF20791">
    <property type="entry name" value="Acyl-ACP_TE_C"/>
    <property type="match status" value="1"/>
</dbReference>
<dbReference type="KEGG" id="tad:TRIADDRAFT_57415"/>
<feature type="domain" description="Acyl-ACP thioesterase-like C-terminal" evidence="1">
    <location>
        <begin position="440"/>
        <end position="533"/>
    </location>
</feature>
<evidence type="ECO:0000313" key="2">
    <source>
        <dbReference type="EMBL" id="EDV24184.1"/>
    </source>
</evidence>
<evidence type="ECO:0000313" key="3">
    <source>
        <dbReference type="Proteomes" id="UP000009022"/>
    </source>
</evidence>
<dbReference type="PhylomeDB" id="B3RZD8"/>
<dbReference type="AlphaFoldDB" id="B3RZD8"/>
<dbReference type="GeneID" id="6754922"/>
<dbReference type="EMBL" id="DS985246">
    <property type="protein sequence ID" value="EDV24184.1"/>
    <property type="molecule type" value="Genomic_DNA"/>
</dbReference>
<dbReference type="CTD" id="6754922"/>
<keyword evidence="3" id="KW-1185">Reference proteome</keyword>
<evidence type="ECO:0000259" key="1">
    <source>
        <dbReference type="Pfam" id="PF20791"/>
    </source>
</evidence>
<dbReference type="InterPro" id="IPR049427">
    <property type="entry name" value="Acyl-ACP_TE_C"/>
</dbReference>
<accession>B3RZD8</accession>